<dbReference type="RefSeq" id="WP_203983266.1">
    <property type="nucleotide sequence ID" value="NZ_BOOU01000024.1"/>
</dbReference>
<accession>A0A919UX45</accession>
<reference evidence="2" key="1">
    <citation type="submission" date="2021-01" db="EMBL/GenBank/DDBJ databases">
        <title>Whole genome shotgun sequence of Sphaerisporangium rufum NBRC 109079.</title>
        <authorList>
            <person name="Komaki H."/>
            <person name="Tamura T."/>
        </authorList>
    </citation>
    <scope>NUCLEOTIDE SEQUENCE</scope>
    <source>
        <strain evidence="2">NBRC 109079</strain>
    </source>
</reference>
<name>A0A919UX45_9ACTN</name>
<dbReference type="Pfam" id="PF09706">
    <property type="entry name" value="Cas_CXXC_CXXC"/>
    <property type="match status" value="1"/>
</dbReference>
<dbReference type="AlphaFoldDB" id="A0A919UX45"/>
<dbReference type="InterPro" id="IPR019121">
    <property type="entry name" value="CRISPR-assoc_CXXC-CXXC_dom"/>
</dbReference>
<evidence type="ECO:0000313" key="3">
    <source>
        <dbReference type="Proteomes" id="UP000655287"/>
    </source>
</evidence>
<dbReference type="EMBL" id="BOOU01000024">
    <property type="protein sequence ID" value="GII76646.1"/>
    <property type="molecule type" value="Genomic_DNA"/>
</dbReference>
<keyword evidence="3" id="KW-1185">Reference proteome</keyword>
<protein>
    <recommendedName>
        <fullName evidence="1">CRISPR-associated protein CXXC-CXXC domain-containing protein</fullName>
    </recommendedName>
</protein>
<gene>
    <name evidence="2" type="ORF">Sru01_16280</name>
</gene>
<proteinExistence type="predicted"/>
<dbReference type="Proteomes" id="UP000655287">
    <property type="component" value="Unassembled WGS sequence"/>
</dbReference>
<feature type="domain" description="CRISPR-associated protein CXXC-CXXC" evidence="1">
    <location>
        <begin position="116"/>
        <end position="168"/>
    </location>
</feature>
<sequence length="472" mass="52343">MTDREAALSPVRLTAHPLQRVGAYALAVLGGVPTPDRLTPEALDQAVKTMTKDALHAALVRNTKRDNGFWLKASMSFFPNSKMNHLSNAKKDDATVTEAVQTWRKCPAPESWPDAACVLCGRRAVGFYGKVDVPLAESDLYRNSTPRGHAGMALCHPCLSAFYALPYGCRLTGGPSIALYSWDEKFMARTLSRRVERNKMLIALGKPDSSGIPAREVVALQALRGHEDRMTAGVELMVFSNNNRGQTLEIQSMEQPLAEWLRRSARPPRRRGFPALLRAHARPGTPGIVGLARNAFRSPDRIAGACARYLIAGLDRGVVRDDTADLAELCFSLVTEVLTMNQHETDEIRAAGRQVAAWVAAENSAGALRQFNATVRDKSRMQHWLRRRNLDALLDPKSPIEGPLITEEQFRLLFDPEVEHAWFHRQLLTVSVVQRLHELDFRPADGAEVAAALKDEDLERAEDKAFLNGEES</sequence>
<organism evidence="2 3">
    <name type="scientific">Sphaerisporangium rufum</name>
    <dbReference type="NCBI Taxonomy" id="1381558"/>
    <lineage>
        <taxon>Bacteria</taxon>
        <taxon>Bacillati</taxon>
        <taxon>Actinomycetota</taxon>
        <taxon>Actinomycetes</taxon>
        <taxon>Streptosporangiales</taxon>
        <taxon>Streptosporangiaceae</taxon>
        <taxon>Sphaerisporangium</taxon>
    </lineage>
</organism>
<evidence type="ECO:0000259" key="1">
    <source>
        <dbReference type="Pfam" id="PF09706"/>
    </source>
</evidence>
<comment type="caution">
    <text evidence="2">The sequence shown here is derived from an EMBL/GenBank/DDBJ whole genome shotgun (WGS) entry which is preliminary data.</text>
</comment>
<evidence type="ECO:0000313" key="2">
    <source>
        <dbReference type="EMBL" id="GII76646.1"/>
    </source>
</evidence>